<keyword evidence="3 4" id="KW-0342">GTP-binding</keyword>
<dbReference type="RefSeq" id="XP_014183162.1">
    <property type="nucleotide sequence ID" value="XM_014327687.1"/>
</dbReference>
<feature type="signal peptide" evidence="7">
    <location>
        <begin position="1"/>
        <end position="17"/>
    </location>
</feature>
<keyword evidence="5" id="KW-0479">Metal-binding</keyword>
<accession>J4UJV2</accession>
<evidence type="ECO:0000256" key="2">
    <source>
        <dbReference type="ARBA" id="ARBA00022741"/>
    </source>
</evidence>
<feature type="binding site" evidence="5">
    <location>
        <position position="51"/>
    </location>
    <ligand>
        <name>Mg(2+)</name>
        <dbReference type="ChEBI" id="CHEBI:18420"/>
    </ligand>
</feature>
<dbReference type="PROSITE" id="PS51417">
    <property type="entry name" value="ARF"/>
    <property type="match status" value="1"/>
</dbReference>
<comment type="similarity">
    <text evidence="1">Belongs to the small GTPase superfamily. Arf family.</text>
</comment>
<dbReference type="HOGENOM" id="CLU_040729_10_4_1"/>
<sequence>MAVFGGFFEWLWSLFWSKHIEITIIGLQASGKTSLVNVIGSGQWSEDVVPTVAFNLRQVRKGNVTMKIWDVAPKFRGMWDRYCRGTNAIVYVVDSADSLPTATSELHSLLSIPDLAGVPLLVLANKNDLPGSLPVDDIISRMRLAEIQGRAVSQQDEAQPRHRPCMAHSASPVGHSPILARPSPAVQLTRPGTLVSSSLSRN</sequence>
<dbReference type="GeneID" id="25990150"/>
<keyword evidence="5" id="KW-0460">Magnesium</keyword>
<dbReference type="GO" id="GO:0005525">
    <property type="term" value="F:GTP binding"/>
    <property type="evidence" value="ECO:0007669"/>
    <property type="project" value="UniProtKB-KW"/>
</dbReference>
<reference evidence="8 9" key="1">
    <citation type="journal article" date="2012" name="Eukaryot. Cell">
        <title>Draft genome sequence of CBS 2479, the standard type strain of Trichosporon asahii.</title>
        <authorList>
            <person name="Yang R.Y."/>
            <person name="Li H.T."/>
            <person name="Zhu H."/>
            <person name="Zhou G.P."/>
            <person name="Wang M."/>
            <person name="Wang L."/>
        </authorList>
    </citation>
    <scope>NUCLEOTIDE SEQUENCE [LARGE SCALE GENOMIC DNA]</scope>
    <source>
        <strain evidence="9">ATCC 90039 / CBS 2479 / JCM 2466 / KCTC 7840 / NCYC 2677 / UAMH 7654</strain>
    </source>
</reference>
<dbReference type="Pfam" id="PF00025">
    <property type="entry name" value="Arf"/>
    <property type="match status" value="1"/>
</dbReference>
<feature type="binding site" evidence="4">
    <location>
        <begin position="125"/>
        <end position="128"/>
    </location>
    <ligand>
        <name>GTP</name>
        <dbReference type="ChEBI" id="CHEBI:37565"/>
    </ligand>
</feature>
<dbReference type="VEuPathDB" id="FungiDB:A1Q1_06638"/>
<evidence type="ECO:0000256" key="6">
    <source>
        <dbReference type="SAM" id="MobiDB-lite"/>
    </source>
</evidence>
<dbReference type="EMBL" id="ALBS01000034">
    <property type="protein sequence ID" value="EJT52100.1"/>
    <property type="molecule type" value="Genomic_DNA"/>
</dbReference>
<evidence type="ECO:0000256" key="7">
    <source>
        <dbReference type="SAM" id="SignalP"/>
    </source>
</evidence>
<evidence type="ECO:0000313" key="9">
    <source>
        <dbReference type="Proteomes" id="UP000002748"/>
    </source>
</evidence>
<dbReference type="InterPro" id="IPR044154">
    <property type="entry name" value="Arl8a/8b"/>
</dbReference>
<dbReference type="OrthoDB" id="2011769at2759"/>
<proteinExistence type="inferred from homology"/>
<comment type="caution">
    <text evidence="8">The sequence shown here is derived from an EMBL/GenBank/DDBJ whole genome shotgun (WGS) entry which is preliminary data.</text>
</comment>
<dbReference type="PANTHER" id="PTHR45732">
    <property type="entry name" value="ADP-RIBOSYLATION FACTOR-LIKE PROTEIN 8"/>
    <property type="match status" value="1"/>
</dbReference>
<evidence type="ECO:0000256" key="3">
    <source>
        <dbReference type="ARBA" id="ARBA00023134"/>
    </source>
</evidence>
<evidence type="ECO:0000256" key="1">
    <source>
        <dbReference type="ARBA" id="ARBA00010290"/>
    </source>
</evidence>
<name>J4UJV2_TRIAS</name>
<dbReference type="Gene3D" id="3.40.50.300">
    <property type="entry name" value="P-loop containing nucleotide triphosphate hydrolases"/>
    <property type="match status" value="1"/>
</dbReference>
<organism evidence="8 9">
    <name type="scientific">Trichosporon asahii var. asahii (strain ATCC 90039 / CBS 2479 / JCM 2466 / KCTC 7840 / NBRC 103889/ NCYC 2677 / UAMH 7654)</name>
    <name type="common">Yeast</name>
    <dbReference type="NCBI Taxonomy" id="1186058"/>
    <lineage>
        <taxon>Eukaryota</taxon>
        <taxon>Fungi</taxon>
        <taxon>Dikarya</taxon>
        <taxon>Basidiomycota</taxon>
        <taxon>Agaricomycotina</taxon>
        <taxon>Tremellomycetes</taxon>
        <taxon>Trichosporonales</taxon>
        <taxon>Trichosporonaceae</taxon>
        <taxon>Trichosporon</taxon>
    </lineage>
</organism>
<evidence type="ECO:0000256" key="4">
    <source>
        <dbReference type="PIRSR" id="PIRSR606689-1"/>
    </source>
</evidence>
<feature type="binding site" evidence="4">
    <location>
        <begin position="26"/>
        <end position="33"/>
    </location>
    <ligand>
        <name>GTP</name>
        <dbReference type="ChEBI" id="CHEBI:37565"/>
    </ligand>
</feature>
<evidence type="ECO:0000313" key="8">
    <source>
        <dbReference type="EMBL" id="EJT52100.1"/>
    </source>
</evidence>
<feature type="region of interest" description="Disordered" evidence="6">
    <location>
        <begin position="151"/>
        <end position="202"/>
    </location>
</feature>
<feature type="chain" id="PRO_5003780830" evidence="7">
    <location>
        <begin position="18"/>
        <end position="202"/>
    </location>
</feature>
<dbReference type="Proteomes" id="UP000002748">
    <property type="component" value="Unassembled WGS sequence"/>
</dbReference>
<dbReference type="GO" id="GO:0015031">
    <property type="term" value="P:protein transport"/>
    <property type="evidence" value="ECO:0007669"/>
    <property type="project" value="InterPro"/>
</dbReference>
<dbReference type="PRINTS" id="PR00328">
    <property type="entry name" value="SAR1GTPBP"/>
</dbReference>
<dbReference type="CDD" id="cd04159">
    <property type="entry name" value="Arl10_like"/>
    <property type="match status" value="1"/>
</dbReference>
<dbReference type="SMART" id="SM00178">
    <property type="entry name" value="SAR"/>
    <property type="match status" value="1"/>
</dbReference>
<keyword evidence="2 4" id="KW-0547">Nucleotide-binding</keyword>
<gene>
    <name evidence="8" type="ORF">A1Q1_06638</name>
</gene>
<dbReference type="SMART" id="SM00177">
    <property type="entry name" value="ARF"/>
    <property type="match status" value="1"/>
</dbReference>
<dbReference type="InterPro" id="IPR027417">
    <property type="entry name" value="P-loop_NTPase"/>
</dbReference>
<keyword evidence="7" id="KW-0732">Signal</keyword>
<dbReference type="KEGG" id="tasa:A1Q1_06638"/>
<dbReference type="GO" id="GO:0003924">
    <property type="term" value="F:GTPase activity"/>
    <property type="evidence" value="ECO:0007669"/>
    <property type="project" value="InterPro"/>
</dbReference>
<feature type="binding site" evidence="5">
    <location>
        <position position="33"/>
    </location>
    <ligand>
        <name>Mg(2+)</name>
        <dbReference type="ChEBI" id="CHEBI:18420"/>
    </ligand>
</feature>
<dbReference type="GO" id="GO:0046872">
    <property type="term" value="F:metal ion binding"/>
    <property type="evidence" value="ECO:0007669"/>
    <property type="project" value="UniProtKB-KW"/>
</dbReference>
<dbReference type="GO" id="GO:0098852">
    <property type="term" value="C:lytic vacuole membrane"/>
    <property type="evidence" value="ECO:0007669"/>
    <property type="project" value="TreeGrafter"/>
</dbReference>
<dbReference type="SUPFAM" id="SSF52540">
    <property type="entry name" value="P-loop containing nucleoside triphosphate hydrolases"/>
    <property type="match status" value="1"/>
</dbReference>
<dbReference type="AlphaFoldDB" id="J4UJV2"/>
<protein>
    <submittedName>
        <fullName evidence="8">Uncharacterized protein</fullName>
    </submittedName>
</protein>
<dbReference type="InterPro" id="IPR006689">
    <property type="entry name" value="Small_GTPase_ARF/SAR"/>
</dbReference>
<evidence type="ECO:0000256" key="5">
    <source>
        <dbReference type="PIRSR" id="PIRSR606689-2"/>
    </source>
</evidence>
<dbReference type="PANTHER" id="PTHR45732:SF7">
    <property type="entry name" value="ADP-RIBOSYLATION FACTOR-LIKE PROTEIN 8"/>
    <property type="match status" value="1"/>
</dbReference>